<dbReference type="Pfam" id="PF21090">
    <property type="entry name" value="P-loop_SecA"/>
    <property type="match status" value="2"/>
</dbReference>
<evidence type="ECO:0000256" key="7">
    <source>
        <dbReference type="ARBA" id="ARBA00022927"/>
    </source>
</evidence>
<feature type="domain" description="Helicase ATP-binding" evidence="13">
    <location>
        <begin position="158"/>
        <end position="330"/>
    </location>
</feature>
<comment type="subcellular location">
    <subcellularLocation>
        <location evidence="1">Membrane</location>
        <topology evidence="1">Peripheral membrane protein</topology>
    </subcellularLocation>
</comment>
<gene>
    <name evidence="15" type="ORF">Rsub_06825</name>
</gene>
<evidence type="ECO:0000256" key="4">
    <source>
        <dbReference type="ARBA" id="ARBA00022448"/>
    </source>
</evidence>
<feature type="domain" description="SecA family profile" evidence="14">
    <location>
        <begin position="72"/>
        <end position="921"/>
    </location>
</feature>
<feature type="region of interest" description="Disordered" evidence="12">
    <location>
        <begin position="1"/>
        <end position="69"/>
    </location>
</feature>
<dbReference type="InterPro" id="IPR014018">
    <property type="entry name" value="SecA_motor_DEAD"/>
</dbReference>
<keyword evidence="4" id="KW-0813">Transport</keyword>
<evidence type="ECO:0000256" key="10">
    <source>
        <dbReference type="ARBA" id="ARBA00023136"/>
    </source>
</evidence>
<evidence type="ECO:0000259" key="13">
    <source>
        <dbReference type="PROSITE" id="PS51192"/>
    </source>
</evidence>
<evidence type="ECO:0000256" key="9">
    <source>
        <dbReference type="ARBA" id="ARBA00023010"/>
    </source>
</evidence>
<dbReference type="EMBL" id="BDRX01000045">
    <property type="protein sequence ID" value="GBF93826.1"/>
    <property type="molecule type" value="Genomic_DNA"/>
</dbReference>
<dbReference type="InParanoid" id="A0A2V0P1T0"/>
<dbReference type="Gene3D" id="3.40.50.300">
    <property type="entry name" value="P-loop containing nucleotide triphosphate hydrolases"/>
    <property type="match status" value="3"/>
</dbReference>
<organism evidence="15 16">
    <name type="scientific">Raphidocelis subcapitata</name>
    <dbReference type="NCBI Taxonomy" id="307507"/>
    <lineage>
        <taxon>Eukaryota</taxon>
        <taxon>Viridiplantae</taxon>
        <taxon>Chlorophyta</taxon>
        <taxon>core chlorophytes</taxon>
        <taxon>Chlorophyceae</taxon>
        <taxon>CS clade</taxon>
        <taxon>Sphaeropleales</taxon>
        <taxon>Selenastraceae</taxon>
        <taxon>Raphidocelis</taxon>
    </lineage>
</organism>
<dbReference type="InterPro" id="IPR011116">
    <property type="entry name" value="SecA_Wing/Scaffold"/>
</dbReference>
<evidence type="ECO:0000256" key="5">
    <source>
        <dbReference type="ARBA" id="ARBA00022741"/>
    </source>
</evidence>
<evidence type="ECO:0000313" key="15">
    <source>
        <dbReference type="EMBL" id="GBF93826.1"/>
    </source>
</evidence>
<feature type="region of interest" description="Disordered" evidence="12">
    <location>
        <begin position="1009"/>
        <end position="1037"/>
    </location>
</feature>
<dbReference type="InterPro" id="IPR027417">
    <property type="entry name" value="P-loop_NTPase"/>
</dbReference>
<dbReference type="GO" id="GO:0006886">
    <property type="term" value="P:intracellular protein transport"/>
    <property type="evidence" value="ECO:0007669"/>
    <property type="project" value="InterPro"/>
</dbReference>
<dbReference type="InterPro" id="IPR020937">
    <property type="entry name" value="SecA_CS"/>
</dbReference>
<dbReference type="GO" id="GO:0006605">
    <property type="term" value="P:protein targeting"/>
    <property type="evidence" value="ECO:0007669"/>
    <property type="project" value="InterPro"/>
</dbReference>
<dbReference type="GO" id="GO:0005524">
    <property type="term" value="F:ATP binding"/>
    <property type="evidence" value="ECO:0007669"/>
    <property type="project" value="UniProtKB-KW"/>
</dbReference>
<dbReference type="InterPro" id="IPR014001">
    <property type="entry name" value="Helicase_ATP-bd"/>
</dbReference>
<dbReference type="PROSITE" id="PS51196">
    <property type="entry name" value="SECA_MOTOR_DEAD"/>
    <property type="match status" value="1"/>
</dbReference>
<evidence type="ECO:0000256" key="12">
    <source>
        <dbReference type="SAM" id="MobiDB-lite"/>
    </source>
</evidence>
<dbReference type="Pfam" id="PF01043">
    <property type="entry name" value="SecA_PP_bind"/>
    <property type="match status" value="1"/>
</dbReference>
<dbReference type="GO" id="GO:0016464">
    <property type="term" value="F:chloroplast protein-transporting ATPase activity"/>
    <property type="evidence" value="ECO:0007669"/>
    <property type="project" value="UniProtKB-EC"/>
</dbReference>
<feature type="compositionally biased region" description="Gly residues" evidence="12">
    <location>
        <begin position="1168"/>
        <end position="1189"/>
    </location>
</feature>
<feature type="compositionally biased region" description="Pro residues" evidence="12">
    <location>
        <begin position="11"/>
        <end position="24"/>
    </location>
</feature>
<dbReference type="SUPFAM" id="SSF81767">
    <property type="entry name" value="Pre-protein crosslinking domain of SecA"/>
    <property type="match status" value="1"/>
</dbReference>
<keyword evidence="5" id="KW-0547">Nucleotide-binding</keyword>
<dbReference type="Pfam" id="PF07516">
    <property type="entry name" value="SecA_SW"/>
    <property type="match status" value="2"/>
</dbReference>
<dbReference type="InterPro" id="IPR011115">
    <property type="entry name" value="SecA_DEAD"/>
</dbReference>
<dbReference type="SMART" id="SM00958">
    <property type="entry name" value="SecA_PP_bind"/>
    <property type="match status" value="1"/>
</dbReference>
<evidence type="ECO:0000256" key="8">
    <source>
        <dbReference type="ARBA" id="ARBA00022967"/>
    </source>
</evidence>
<dbReference type="STRING" id="307507.A0A2V0P1T0"/>
<keyword evidence="6" id="KW-0067">ATP-binding</keyword>
<dbReference type="OrthoDB" id="27934at2759"/>
<keyword evidence="7" id="KW-0653">Protein transport</keyword>
<sequence length="1383" mass="148099">MLPRLRRPSPQQRPPHAAPWPAPAPAACRRRRAAAAAAAAPPAVSPLSSTDGGVPIGAGDGDGGDVPLPRHWQEQLERAPLGRRRVMQRYVRQVARINALEPAVRALSDDELAATTTLLRARLAAGEPLDSLLPDAFAAVREASRRVLGMRHFDSQLVGGMVLHEGQVAEMCTGEGKTLVAVLAAYLNALPPRPDPRARGGVHVVTVNDYLAARDAEWMGRVYRFMGLTVGAVQSDMGVSAAREAYGCDITYVTGQQLCFNYLNDHTARSTEELMLPDALHFAIVDEADSILIDESRNPMILSQPLYDTAAYANMVDKVVARLWTLIESQIEQVMRTDPGLRPDKVESRVKGRYLVLDVKTRQLSLTQEGMLLLFGYMLEEGIVFQAAAKEGRPPELMDMWEDAVPWGQMALTALKAYQYFKAGAQYIVRDGQVVIVDESTGRVKPISRYQAGIHQAIEAKEGVQVKPEARATASITFQVFFGFYSKLSGMTGTAQAAAAEFFESYKLKVVAIPTNRPPRRVDMPLRVYFNPQDKHLEVVRAVKRCWQQRRPLLIGTTSVNESETVLEVLRTLLGDSSYGALSRVQLLNAKPENVRTEAQIIAQAGLPGAVTIATNMAGRGTDIILGGNPEGLSQLAMLRLVYRRLAPPAAADPLARARARAPPRMGHEEDAVAEASALGALGVPRLPLAVFDDYDIENPSRIPPRSTSEAAAGLPRDLHMALLGALLIAHTQGQSAAAEARRGNPEALTPPTYEAVSVLANAALEAAGALRRDVMKRIRSLYGTARIEELDYSSVIAPKAEAAYSEWEAAGGPDRGPLLSGSLQPFCVKAALLLWLWFDQECARMGQEVRAAGGLLVLGTSLQESGRIEQQLRGRAGRQGDPGTTQMMFDVTDPALKQLGEGGINRLWTVLPASAGLSFMDMPLLGTTISSMQRNQERFWQMMRREMQQFDEVLEGYRRNLYALRRLMLAGTADQRRRAVHLYIQQWVDEQVARLIDPRAHPSAWLEERIPAGPDGEPLLPSPGQPGGQSGGQSGVPRYSPLSALMASVNGLVNPPQLVGKTQVEFRSVIDGVAYDSTAQTLLQLLGGSPADGAAAAASLPLAVPEVAVLTQRQLAELAAYLLDAAPLPWPRPAFQVSLKTHLALSAHARLFATPAAPAGAAAAAAEGGGGGDGAGNGNRGGAGGGGSSSREVEAAVGAQRPRLEGPCADRVATLRDYLGTALIHAYELRRLATKKLIISAGGAGGGPLLDLDADLYLAAYDQAVLLEWIDVLWSCFLEDMDKVKKAVGLKAYSSAQPLDEYRTEGNKLFLNLLKAYRDVVVQKLMAPDLNLNVFAEQEEPGYGGIWGPDAAAAAEAAAAEAQAIAAGGGGGGGGGGGSAGG</sequence>
<dbReference type="InterPro" id="IPR036670">
    <property type="entry name" value="SecA_X-link_sf"/>
</dbReference>
<comment type="catalytic activity">
    <reaction evidence="11">
        <text>ATP + H2O + chloroplast-proteinSide 1 = ADP + phosphate + chloroplast-proteinSide 2.</text>
        <dbReference type="EC" id="7.4.2.4"/>
    </reaction>
</comment>
<keyword evidence="16" id="KW-1185">Reference proteome</keyword>
<dbReference type="Proteomes" id="UP000247498">
    <property type="component" value="Unassembled WGS sequence"/>
</dbReference>
<evidence type="ECO:0000256" key="11">
    <source>
        <dbReference type="ARBA" id="ARBA00034043"/>
    </source>
</evidence>
<dbReference type="InterPro" id="IPR000185">
    <property type="entry name" value="SecA"/>
</dbReference>
<name>A0A2V0P1T0_9CHLO</name>
<dbReference type="PRINTS" id="PR00906">
    <property type="entry name" value="SECA"/>
</dbReference>
<keyword evidence="10" id="KW-0472">Membrane</keyword>
<evidence type="ECO:0000313" key="16">
    <source>
        <dbReference type="Proteomes" id="UP000247498"/>
    </source>
</evidence>
<keyword evidence="9" id="KW-0811">Translocation</keyword>
<dbReference type="GO" id="GO:0009941">
    <property type="term" value="C:chloroplast envelope"/>
    <property type="evidence" value="ECO:0007669"/>
    <property type="project" value="TreeGrafter"/>
</dbReference>
<dbReference type="Pfam" id="PF07517">
    <property type="entry name" value="SecA_DEAD"/>
    <property type="match status" value="1"/>
</dbReference>
<dbReference type="CDD" id="cd17928">
    <property type="entry name" value="DEXDc_SecA"/>
    <property type="match status" value="1"/>
</dbReference>
<dbReference type="PROSITE" id="PS51192">
    <property type="entry name" value="HELICASE_ATP_BIND_1"/>
    <property type="match status" value="1"/>
</dbReference>
<dbReference type="SMART" id="SM00957">
    <property type="entry name" value="SecA_DEAD"/>
    <property type="match status" value="1"/>
</dbReference>
<evidence type="ECO:0000256" key="2">
    <source>
        <dbReference type="ARBA" id="ARBA00007650"/>
    </source>
</evidence>
<keyword evidence="8" id="KW-1278">Translocase</keyword>
<dbReference type="GO" id="GO:0016020">
    <property type="term" value="C:membrane"/>
    <property type="evidence" value="ECO:0007669"/>
    <property type="project" value="UniProtKB-SubCell"/>
</dbReference>
<feature type="compositionally biased region" description="Gly residues" evidence="12">
    <location>
        <begin position="1026"/>
        <end position="1035"/>
    </location>
</feature>
<dbReference type="SUPFAM" id="SSF52540">
    <property type="entry name" value="P-loop containing nucleoside triphosphate hydrolases"/>
    <property type="match status" value="2"/>
</dbReference>
<proteinExistence type="inferred from homology"/>
<comment type="caution">
    <text evidence="15">The sequence shown here is derived from an EMBL/GenBank/DDBJ whole genome shotgun (WGS) entry which is preliminary data.</text>
</comment>
<dbReference type="InterPro" id="IPR011130">
    <property type="entry name" value="SecA_preprotein_X-link_dom"/>
</dbReference>
<feature type="region of interest" description="Disordered" evidence="12">
    <location>
        <begin position="1164"/>
        <end position="1201"/>
    </location>
</feature>
<comment type="similarity">
    <text evidence="2">Belongs to the SecA family.</text>
</comment>
<evidence type="ECO:0000259" key="14">
    <source>
        <dbReference type="PROSITE" id="PS51196"/>
    </source>
</evidence>
<dbReference type="PANTHER" id="PTHR30612:SF11">
    <property type="entry name" value="PROTEIN TRANSLOCASE SUBUNIT SECA2, CHLOROPLASTIC"/>
    <property type="match status" value="1"/>
</dbReference>
<dbReference type="Gene3D" id="1.10.3060.10">
    <property type="entry name" value="Helical scaffold and wing domains of SecA"/>
    <property type="match status" value="2"/>
</dbReference>
<dbReference type="SUPFAM" id="SSF81886">
    <property type="entry name" value="Helical scaffold and wing domains of SecA"/>
    <property type="match status" value="2"/>
</dbReference>
<dbReference type="HAMAP" id="MF_01382">
    <property type="entry name" value="SecA"/>
    <property type="match status" value="1"/>
</dbReference>
<evidence type="ECO:0000256" key="6">
    <source>
        <dbReference type="ARBA" id="ARBA00022840"/>
    </source>
</evidence>
<accession>A0A2V0P1T0</accession>
<dbReference type="InterPro" id="IPR036266">
    <property type="entry name" value="SecA_Wing/Scaffold_sf"/>
</dbReference>
<dbReference type="EC" id="7.4.2.4" evidence="3"/>
<dbReference type="PROSITE" id="PS01312">
    <property type="entry name" value="SECA"/>
    <property type="match status" value="1"/>
</dbReference>
<dbReference type="Gene3D" id="3.90.1440.10">
    <property type="entry name" value="SecA, preprotein cross-linking domain"/>
    <property type="match status" value="1"/>
</dbReference>
<dbReference type="InterPro" id="IPR044722">
    <property type="entry name" value="SecA_SF2_C"/>
</dbReference>
<reference evidence="15 16" key="1">
    <citation type="journal article" date="2018" name="Sci. Rep.">
        <title>Raphidocelis subcapitata (=Pseudokirchneriella subcapitata) provides an insight into genome evolution and environmental adaptations in the Sphaeropleales.</title>
        <authorList>
            <person name="Suzuki S."/>
            <person name="Yamaguchi H."/>
            <person name="Nakajima N."/>
            <person name="Kawachi M."/>
        </authorList>
    </citation>
    <scope>NUCLEOTIDE SEQUENCE [LARGE SCALE GENOMIC DNA]</scope>
    <source>
        <strain evidence="15 16">NIES-35</strain>
    </source>
</reference>
<protein>
    <recommendedName>
        <fullName evidence="3">chloroplast protein-transporting ATPase</fullName>
        <ecNumber evidence="3">7.4.2.4</ecNumber>
    </recommendedName>
</protein>
<evidence type="ECO:0000256" key="3">
    <source>
        <dbReference type="ARBA" id="ARBA00012047"/>
    </source>
</evidence>
<evidence type="ECO:0000256" key="1">
    <source>
        <dbReference type="ARBA" id="ARBA00004170"/>
    </source>
</evidence>
<dbReference type="PANTHER" id="PTHR30612">
    <property type="entry name" value="SECA INNER MEMBRANE COMPONENT OF SEC PROTEIN SECRETION SYSTEM"/>
    <property type="match status" value="1"/>
</dbReference>
<dbReference type="GO" id="GO:0017038">
    <property type="term" value="P:protein import"/>
    <property type="evidence" value="ECO:0007669"/>
    <property type="project" value="InterPro"/>
</dbReference>